<gene>
    <name evidence="1" type="ORF">MSG28_015970</name>
</gene>
<comment type="caution">
    <text evidence="1">The sequence shown here is derived from an EMBL/GenBank/DDBJ whole genome shotgun (WGS) entry which is preliminary data.</text>
</comment>
<evidence type="ECO:0000313" key="1">
    <source>
        <dbReference type="EMBL" id="KAI8431451.1"/>
    </source>
</evidence>
<sequence length="353" mass="38628">MTAGVSARRKSRSRKSWAKVEQYGQVQASDFSDIGDWPTLGAAVAGPGARCHSTPPPCNEAETSHHNGNADQERKPLEEHHPRVERVDSSNNQNVPGDKHHQDRQNNDKAKAAGGGKGGNKSGKHKWVPLDIDVKAARPSKHGPPHAARPDNGKPPVQAPEFRGYAAVAGALRGRSLRARARRAQLALLILLFNRRPLNYIGSGGRLHYIQIQNVLPVQSANYFYRVSIISSKKAAGVSSNWSKKQLVQVANTVSLNGEDRRGSSRGRGATRGRGARRPAPRPASALPAPPQPHMFHHPEFHPDLAQLSNEYLAVICSLRAQRVPFANYIYNMIFGNCIVQRLQLQLAGEYPA</sequence>
<dbReference type="EMBL" id="CM046130">
    <property type="protein sequence ID" value="KAI8431451.1"/>
    <property type="molecule type" value="Genomic_DNA"/>
</dbReference>
<accession>A0ACC0K4Y0</accession>
<protein>
    <submittedName>
        <fullName evidence="1">Uncharacterized protein</fullName>
    </submittedName>
</protein>
<keyword evidence="2" id="KW-1185">Reference proteome</keyword>
<name>A0ACC0K4Y0_CHOFU</name>
<organism evidence="1 2">
    <name type="scientific">Choristoneura fumiferana</name>
    <name type="common">Spruce budworm moth</name>
    <name type="synonym">Archips fumiferana</name>
    <dbReference type="NCBI Taxonomy" id="7141"/>
    <lineage>
        <taxon>Eukaryota</taxon>
        <taxon>Metazoa</taxon>
        <taxon>Ecdysozoa</taxon>
        <taxon>Arthropoda</taxon>
        <taxon>Hexapoda</taxon>
        <taxon>Insecta</taxon>
        <taxon>Pterygota</taxon>
        <taxon>Neoptera</taxon>
        <taxon>Endopterygota</taxon>
        <taxon>Lepidoptera</taxon>
        <taxon>Glossata</taxon>
        <taxon>Ditrysia</taxon>
        <taxon>Tortricoidea</taxon>
        <taxon>Tortricidae</taxon>
        <taxon>Tortricinae</taxon>
        <taxon>Choristoneura</taxon>
    </lineage>
</organism>
<reference evidence="1 2" key="1">
    <citation type="journal article" date="2022" name="Genome Biol. Evol.">
        <title>The Spruce Budworm Genome: Reconstructing the Evolutionary History of Antifreeze Proteins.</title>
        <authorList>
            <person name="Beliveau C."/>
            <person name="Gagne P."/>
            <person name="Picq S."/>
            <person name="Vernygora O."/>
            <person name="Keeling C.I."/>
            <person name="Pinkney K."/>
            <person name="Doucet D."/>
            <person name="Wen F."/>
            <person name="Johnston J.S."/>
            <person name="Maaroufi H."/>
            <person name="Boyle B."/>
            <person name="Laroche J."/>
            <person name="Dewar K."/>
            <person name="Juretic N."/>
            <person name="Blackburn G."/>
            <person name="Nisole A."/>
            <person name="Brunet B."/>
            <person name="Brandao M."/>
            <person name="Lumley L."/>
            <person name="Duan J."/>
            <person name="Quan G."/>
            <person name="Lucarotti C.J."/>
            <person name="Roe A.D."/>
            <person name="Sperling F.A.H."/>
            <person name="Levesque R.C."/>
            <person name="Cusson M."/>
        </authorList>
    </citation>
    <scope>NUCLEOTIDE SEQUENCE [LARGE SCALE GENOMIC DNA]</scope>
    <source>
        <strain evidence="1">Glfc:IPQL:Cfum</strain>
    </source>
</reference>
<dbReference type="Proteomes" id="UP001064048">
    <property type="component" value="Chromosome 30"/>
</dbReference>
<evidence type="ECO:0000313" key="2">
    <source>
        <dbReference type="Proteomes" id="UP001064048"/>
    </source>
</evidence>
<proteinExistence type="predicted"/>